<keyword evidence="1" id="KW-0472">Membrane</keyword>
<feature type="transmembrane region" description="Helical" evidence="1">
    <location>
        <begin position="53"/>
        <end position="73"/>
    </location>
</feature>
<organism evidence="2 3">
    <name type="scientific">Enterococcus phage H1</name>
    <dbReference type="NCBI Taxonomy" id="2982918"/>
    <lineage>
        <taxon>Viruses</taxon>
        <taxon>Duplodnaviria</taxon>
        <taxon>Heunggongvirae</taxon>
        <taxon>Uroviricota</taxon>
        <taxon>Caudoviricetes</taxon>
    </lineage>
</organism>
<keyword evidence="1" id="KW-1133">Transmembrane helix</keyword>
<keyword evidence="1" id="KW-0812">Transmembrane</keyword>
<keyword evidence="3" id="KW-1185">Reference proteome</keyword>
<evidence type="ECO:0000313" key="3">
    <source>
        <dbReference type="Proteomes" id="UP001232159"/>
    </source>
</evidence>
<dbReference type="EMBL" id="OP534061">
    <property type="protein sequence ID" value="UYE92585.1"/>
    <property type="molecule type" value="Genomic_DNA"/>
</dbReference>
<name>A0AAE9P5B3_9CAUD</name>
<dbReference type="Proteomes" id="UP001232159">
    <property type="component" value="Segment"/>
</dbReference>
<accession>A0AAE9P5B3</accession>
<evidence type="ECO:0000313" key="2">
    <source>
        <dbReference type="EMBL" id="UYE92585.1"/>
    </source>
</evidence>
<proteinExistence type="predicted"/>
<protein>
    <submittedName>
        <fullName evidence="2">Uncharacterized protein</fullName>
    </submittedName>
</protein>
<evidence type="ECO:0000256" key="1">
    <source>
        <dbReference type="SAM" id="Phobius"/>
    </source>
</evidence>
<gene>
    <name evidence="2" type="ORF">H1_165</name>
</gene>
<reference evidence="2" key="1">
    <citation type="submission" date="2022-09" db="EMBL/GenBank/DDBJ databases">
        <authorList>
            <person name="Murray E."/>
            <person name="Buttimer C."/>
            <person name="Hill C."/>
        </authorList>
    </citation>
    <scope>NUCLEOTIDE SEQUENCE</scope>
</reference>
<sequence length="97" mass="11283">MKEKEQEVIEKLYAYVSEMDIVLAEKKLQTISLILFILILGYCLIFSCPVFINIVALFGLAYFAFSLLTNLMFEKLLDKEISKNEVLLEQILKNKEK</sequence>